<organism evidence="4 5">
    <name type="scientific">Roseivirga echinicomitans</name>
    <dbReference type="NCBI Taxonomy" id="296218"/>
    <lineage>
        <taxon>Bacteria</taxon>
        <taxon>Pseudomonadati</taxon>
        <taxon>Bacteroidota</taxon>
        <taxon>Cytophagia</taxon>
        <taxon>Cytophagales</taxon>
        <taxon>Roseivirgaceae</taxon>
        <taxon>Roseivirga</taxon>
    </lineage>
</organism>
<reference evidence="4 5" key="1">
    <citation type="submission" date="2016-01" db="EMBL/GenBank/DDBJ databases">
        <title>Genome sequencing of Roseivirga echinicomitans KMM 6058.</title>
        <authorList>
            <person name="Selvaratnam C."/>
            <person name="Thevarajoo S."/>
            <person name="Goh K.M."/>
            <person name="Ee R."/>
            <person name="Chan K.-G."/>
            <person name="Chong C.S."/>
        </authorList>
    </citation>
    <scope>NUCLEOTIDE SEQUENCE [LARGE SCALE GENOMIC DNA]</scope>
    <source>
        <strain evidence="4 5">KMM 6058</strain>
    </source>
</reference>
<evidence type="ECO:0000259" key="2">
    <source>
        <dbReference type="Pfam" id="PF01364"/>
    </source>
</evidence>
<dbReference type="SUPFAM" id="SSF52129">
    <property type="entry name" value="Caspase-like"/>
    <property type="match status" value="1"/>
</dbReference>
<dbReference type="InterPro" id="IPR029030">
    <property type="entry name" value="Caspase-like_dom_sf"/>
</dbReference>
<sequence length="1694" mass="187979">MGRVSKVAFLIIASLMIISQVSYAQLIGNEWINYDQSYFKIKTGSDDIYRLTYESLEKAGYNFSEAATNNFNLFHRGKEVAISVNDGGDSVFGAGDYIEFFGKKNDGTQDTELFNSPASQIHKYYNLFSDTTAFFLTSSSGATGKRMEVLNESTAGLTRVPSHTNEALQVYTSQFSFGQYYQIGNPSGEVKLSHYDRGQMFVSDTIMRNEFTIRSGKTFRDFVINNVTLGVSSQGTPRLTVQIVGFNNRLHNTSIHIGPDTEHLRTISQDIHLNYSNFGTDTKQIEWTDISSTGRLVVRVEAVGFPEIPDDRVAVGYIKLSFPQELDAQARDKLIFNLPAKAGNSLLQVENVVGESDLYDITDYLNIRKVTTTLTGSNLSGVVRSNNEVRKIFMKRRSAFLTPKIEKVTFNYDDVTDNNYLIISHPELRKPVEGRYDDPVQAYIDYRSSIEGGNFNVLYADVTKLYDEFSYGEYTPLAIRRFVRHVYNNSNPEYLFIIGRGRRVDNQVQRLPNPLAVSRRDLVPTMGAPGSDILYTQALDGVANIPTIPVGRLSVNISTSVANYLDKVKEKESTIKDSPWTKNIVHLSGGLTSDELVRFKEFIKGFGDQVSADYLGANVNNVSKNTNNAVQKFNISEEVNKGVGLITFFGHSSSSFTDIDIGTVSDPSNGYNNQGRYTAFIVNGCRGGEIFDRSSFGEDWLSAEGKGATNFIAHTDVGIPNSLRDYTAEFYNLLADTLWMTQSIGNLQKETIRNYLANNFQLDQTDIAAVEQILLQGDPAIPLFGHDKVDYIIRTEDIFLRSKDGREITAASPFFELGVIVNNGGRTSTDSLSVSVNRKLDDGTVINLPLVKVKPIRYQDTVFYEIANQGLDFFGENRFEVILDAEGSVAEGSELNNSAEASFFFPAKGTFNTAPFNFQTINVTSVSLVVQSADLKLNDRSYVVQIDTVNTFDSPWKKEQVLTGKGISTWDLDLVAPTVNDSIQYYWRSVFQDEQTVDPIPWSNSTFTYIENSDRGWAQTEFDQHESLRLSSVAKSENNEVWVFAGTSTSIEVETYGSEHASGQRASDIVVNINGQAIIPANPCNLSTFNAIAFNKDSGQPYFVLQTDGVFDENDPLKCGKSPSYINSFTNQVLSDVNVLPAQSLMRQYVNGVDDQDFVLFFSVGQLTYNTWRTDVRDDMERVGASRFTINGLQTGEPYIMYGRKGQVAGQAQEVVGEPIGADDNARKARITFDAAIVASIDSGSVQSPTIGPATAWGRFTKDIQIGSTDEIIFNIMGVAPNGTETILFPNIAFDDADLSAVDPLKYPYLRFYVVMKDKALATPPQLKSWSISFAGVPEGIVSLQNNENTNIELDEGEPFNALFRFTNISEYDFQGPLEVRYILRNQITGEEVTATIEIPAVAAGQFVDFSLPVDTKGKVGLNDLQVFVNNGGELEQYFNNNVIRLESFFNVLRDETNPAIDVTFDGVNILDGDIVSPRPLVALELRDNNQFLLKTDTLGVEIKLGSACDGCQLKRINFSDPNVTFTPASENSNYRVQFQPAGLEDGVYSLQVEATDASGNQSGIGPYTITFEVINEATVTNFYPYPNPFSSSTRFVFTLTGTEVPDQVTIQIFTVSGKVVREITQDELGPIRIGNNITDYAWDGKDEFGDQLANGTYLYRVKLKANGQDLGARATKGDRGFNKLGFGKLVILR</sequence>
<dbReference type="GO" id="GO:0008234">
    <property type="term" value="F:cysteine-type peptidase activity"/>
    <property type="evidence" value="ECO:0007669"/>
    <property type="project" value="InterPro"/>
</dbReference>
<gene>
    <name evidence="4" type="ORF">AWN68_06290</name>
</gene>
<evidence type="ECO:0000256" key="1">
    <source>
        <dbReference type="ARBA" id="ARBA00022729"/>
    </source>
</evidence>
<dbReference type="InterPro" id="IPR025965">
    <property type="entry name" value="FlgD/Vpr_Ig-like"/>
</dbReference>
<comment type="caution">
    <text evidence="4">The sequence shown here is derived from an EMBL/GenBank/DDBJ whole genome shotgun (WGS) entry which is preliminary data.</text>
</comment>
<proteinExistence type="predicted"/>
<keyword evidence="1" id="KW-0732">Signal</keyword>
<feature type="domain" description="FlgD/Vpr Ig-like" evidence="3">
    <location>
        <begin position="1592"/>
        <end position="1665"/>
    </location>
</feature>
<evidence type="ECO:0000313" key="4">
    <source>
        <dbReference type="EMBL" id="KYG76633.1"/>
    </source>
</evidence>
<name>A0A150XD42_9BACT</name>
<evidence type="ECO:0000313" key="5">
    <source>
        <dbReference type="Proteomes" id="UP000075615"/>
    </source>
</evidence>
<dbReference type="RefSeq" id="WP_068415972.1">
    <property type="nucleotide sequence ID" value="NZ_LRDB01000023.1"/>
</dbReference>
<dbReference type="Pfam" id="PF13860">
    <property type="entry name" value="FlgD_ig"/>
    <property type="match status" value="1"/>
</dbReference>
<dbReference type="CDD" id="cd02258">
    <property type="entry name" value="Peptidase_C25_N"/>
    <property type="match status" value="1"/>
</dbReference>
<evidence type="ECO:0008006" key="6">
    <source>
        <dbReference type="Google" id="ProtNLM"/>
    </source>
</evidence>
<dbReference type="Gene3D" id="2.60.40.4070">
    <property type="match status" value="1"/>
</dbReference>
<dbReference type="Gene3D" id="2.60.40.10">
    <property type="entry name" value="Immunoglobulins"/>
    <property type="match status" value="1"/>
</dbReference>
<dbReference type="Gene3D" id="3.40.50.10390">
    <property type="entry name" value="Gingipain r, domain 1"/>
    <property type="match status" value="1"/>
</dbReference>
<keyword evidence="5" id="KW-1185">Reference proteome</keyword>
<dbReference type="InterPro" id="IPR013783">
    <property type="entry name" value="Ig-like_fold"/>
</dbReference>
<dbReference type="InterPro" id="IPR029031">
    <property type="entry name" value="Gingipain_N_sf"/>
</dbReference>
<evidence type="ECO:0000259" key="3">
    <source>
        <dbReference type="Pfam" id="PF13860"/>
    </source>
</evidence>
<dbReference type="Pfam" id="PF01364">
    <property type="entry name" value="Peptidase_C25"/>
    <property type="match status" value="1"/>
</dbReference>
<dbReference type="GO" id="GO:0006508">
    <property type="term" value="P:proteolysis"/>
    <property type="evidence" value="ECO:0007669"/>
    <property type="project" value="InterPro"/>
</dbReference>
<dbReference type="Proteomes" id="UP000075615">
    <property type="component" value="Unassembled WGS sequence"/>
</dbReference>
<dbReference type="Gene3D" id="3.40.50.1460">
    <property type="match status" value="1"/>
</dbReference>
<dbReference type="InterPro" id="IPR001769">
    <property type="entry name" value="Gingipain"/>
</dbReference>
<feature type="domain" description="Gingipain" evidence="2">
    <location>
        <begin position="420"/>
        <end position="783"/>
    </location>
</feature>
<dbReference type="STRING" id="296218.AWN68_06290"/>
<dbReference type="EMBL" id="LRDB01000023">
    <property type="protein sequence ID" value="KYG76633.1"/>
    <property type="molecule type" value="Genomic_DNA"/>
</dbReference>
<protein>
    <recommendedName>
        <fullName evidence="6">Gingipain domain-containing protein</fullName>
    </recommendedName>
</protein>
<accession>A0A150XD42</accession>